<dbReference type="PANTHER" id="PTHR43031">
    <property type="entry name" value="FAD-DEPENDENT OXIDOREDUCTASE"/>
    <property type="match status" value="1"/>
</dbReference>
<keyword evidence="4" id="KW-1185">Reference proteome</keyword>
<dbReference type="SUPFAM" id="SSF52821">
    <property type="entry name" value="Rhodanese/Cell cycle control phosphatase"/>
    <property type="match status" value="1"/>
</dbReference>
<feature type="domain" description="Rhodanese" evidence="2">
    <location>
        <begin position="44"/>
        <end position="128"/>
    </location>
</feature>
<proteinExistence type="predicted"/>
<keyword evidence="1" id="KW-1133">Transmembrane helix</keyword>
<dbReference type="RefSeq" id="WP_034525636.1">
    <property type="nucleotide sequence ID" value="NZ_BBAZ01000002.1"/>
</dbReference>
<accession>A0A081BFY8</accession>
<evidence type="ECO:0000313" key="3">
    <source>
        <dbReference type="EMBL" id="GAK46956.1"/>
    </source>
</evidence>
<dbReference type="SMART" id="SM00450">
    <property type="entry name" value="RHOD"/>
    <property type="match status" value="1"/>
</dbReference>
<evidence type="ECO:0000259" key="2">
    <source>
        <dbReference type="PROSITE" id="PS50206"/>
    </source>
</evidence>
<name>A0A081BFY8_9LACO</name>
<protein>
    <submittedName>
        <fullName evidence="3">Rhodanese-related sulfurtransferase</fullName>
    </submittedName>
</protein>
<gene>
    <name evidence="3" type="ORF">LOSG293_010550</name>
</gene>
<dbReference type="STRING" id="1291743.LOSG293_010550"/>
<dbReference type="Proteomes" id="UP000028700">
    <property type="component" value="Unassembled WGS sequence"/>
</dbReference>
<evidence type="ECO:0000313" key="4">
    <source>
        <dbReference type="Proteomes" id="UP000028700"/>
    </source>
</evidence>
<reference evidence="3" key="1">
    <citation type="journal article" date="2014" name="Genome Announc.">
        <title>Draft Genome Sequence of Lactobacillus oryzae Strain SG293T.</title>
        <authorList>
            <person name="Tanizawa Y."/>
            <person name="Fujisawa T."/>
            <person name="Mochizuki T."/>
            <person name="Kaminuma E."/>
            <person name="Nakamura Y."/>
            <person name="Tohno M."/>
        </authorList>
    </citation>
    <scope>NUCLEOTIDE SEQUENCE [LARGE SCALE GENOMIC DNA]</scope>
    <source>
        <strain evidence="3">SG293</strain>
    </source>
</reference>
<keyword evidence="3" id="KW-0808">Transferase</keyword>
<dbReference type="InterPro" id="IPR001763">
    <property type="entry name" value="Rhodanese-like_dom"/>
</dbReference>
<dbReference type="Gene3D" id="3.40.250.10">
    <property type="entry name" value="Rhodanese-like domain"/>
    <property type="match status" value="1"/>
</dbReference>
<comment type="caution">
    <text evidence="3">The sequence shown here is derived from an EMBL/GenBank/DDBJ whole genome shotgun (WGS) entry which is preliminary data.</text>
</comment>
<dbReference type="EMBL" id="BBJM01000001">
    <property type="protein sequence ID" value="GAK46956.1"/>
    <property type="molecule type" value="Genomic_DNA"/>
</dbReference>
<dbReference type="GO" id="GO:0016740">
    <property type="term" value="F:transferase activity"/>
    <property type="evidence" value="ECO:0007669"/>
    <property type="project" value="UniProtKB-KW"/>
</dbReference>
<dbReference type="PANTHER" id="PTHR43031:SF18">
    <property type="entry name" value="RHODANESE-RELATED SULFURTRANSFERASES"/>
    <property type="match status" value="1"/>
</dbReference>
<feature type="transmembrane region" description="Helical" evidence="1">
    <location>
        <begin position="6"/>
        <end position="28"/>
    </location>
</feature>
<evidence type="ECO:0000256" key="1">
    <source>
        <dbReference type="SAM" id="Phobius"/>
    </source>
</evidence>
<dbReference type="Pfam" id="PF00581">
    <property type="entry name" value="Rhodanese"/>
    <property type="match status" value="1"/>
</dbReference>
<keyword evidence="1" id="KW-0472">Membrane</keyword>
<organism evidence="3 4">
    <name type="scientific">Secundilactobacillus oryzae JCM 18671</name>
    <dbReference type="NCBI Taxonomy" id="1291743"/>
    <lineage>
        <taxon>Bacteria</taxon>
        <taxon>Bacillati</taxon>
        <taxon>Bacillota</taxon>
        <taxon>Bacilli</taxon>
        <taxon>Lactobacillales</taxon>
        <taxon>Lactobacillaceae</taxon>
        <taxon>Secundilactobacillus</taxon>
    </lineage>
</organism>
<dbReference type="OrthoDB" id="9808735at2"/>
<dbReference type="PROSITE" id="PS50206">
    <property type="entry name" value="RHODANESE_3"/>
    <property type="match status" value="1"/>
</dbReference>
<dbReference type="InterPro" id="IPR050229">
    <property type="entry name" value="GlpE_sulfurtransferase"/>
</dbReference>
<dbReference type="InterPro" id="IPR036873">
    <property type="entry name" value="Rhodanese-like_dom_sf"/>
</dbReference>
<dbReference type="eggNOG" id="COG0607">
    <property type="taxonomic scope" value="Bacteria"/>
</dbReference>
<keyword evidence="1" id="KW-0812">Transmembrane</keyword>
<dbReference type="CDD" id="cd00158">
    <property type="entry name" value="RHOD"/>
    <property type="match status" value="1"/>
</dbReference>
<dbReference type="AlphaFoldDB" id="A0A081BFY8"/>
<sequence>MSTLTVYTIIILVILALFVAWQGITAILRNRVAKMIDDEAFQEGRRQGQIIDVREKRSFDAGHILGARNVPYSTMKAFYTQIRNDMPVYLYDQGTTLSTRAALLLAKHGYKEIYILKRGYQRWEGKTKKSE</sequence>